<feature type="region of interest" description="Disordered" evidence="1">
    <location>
        <begin position="1"/>
        <end position="50"/>
    </location>
</feature>
<dbReference type="SUPFAM" id="SSF53850">
    <property type="entry name" value="Periplasmic binding protein-like II"/>
    <property type="match status" value="1"/>
</dbReference>
<gene>
    <name evidence="3" type="ORF">GCM10009680_00990</name>
</gene>
<keyword evidence="4" id="KW-1185">Reference proteome</keyword>
<evidence type="ECO:0000313" key="3">
    <source>
        <dbReference type="EMBL" id="GAA1665102.1"/>
    </source>
</evidence>
<feature type="compositionally biased region" description="Low complexity" evidence="1">
    <location>
        <begin position="39"/>
        <end position="48"/>
    </location>
</feature>
<dbReference type="CDD" id="cd13606">
    <property type="entry name" value="PBP2_ProX_like"/>
    <property type="match status" value="1"/>
</dbReference>
<evidence type="ECO:0000259" key="2">
    <source>
        <dbReference type="Pfam" id="PF04069"/>
    </source>
</evidence>
<dbReference type="Proteomes" id="UP001499947">
    <property type="component" value="Unassembled WGS sequence"/>
</dbReference>
<dbReference type="Gene3D" id="3.40.190.120">
    <property type="entry name" value="Osmoprotection protein (prox), domain 2"/>
    <property type="match status" value="1"/>
</dbReference>
<organism evidence="3 4">
    <name type="scientific">Streptomyces yatensis</name>
    <dbReference type="NCBI Taxonomy" id="155177"/>
    <lineage>
        <taxon>Bacteria</taxon>
        <taxon>Bacillati</taxon>
        <taxon>Actinomycetota</taxon>
        <taxon>Actinomycetes</taxon>
        <taxon>Kitasatosporales</taxon>
        <taxon>Streptomycetaceae</taxon>
        <taxon>Streptomyces</taxon>
        <taxon>Streptomyces violaceusniger group</taxon>
    </lineage>
</organism>
<evidence type="ECO:0000256" key="1">
    <source>
        <dbReference type="SAM" id="MobiDB-lite"/>
    </source>
</evidence>
<evidence type="ECO:0000313" key="4">
    <source>
        <dbReference type="Proteomes" id="UP001499947"/>
    </source>
</evidence>
<dbReference type="Pfam" id="PF04069">
    <property type="entry name" value="OpuAC"/>
    <property type="match status" value="1"/>
</dbReference>
<comment type="caution">
    <text evidence="3">The sequence shown here is derived from an EMBL/GenBank/DDBJ whole genome shotgun (WGS) entry which is preliminary data.</text>
</comment>
<protein>
    <recommendedName>
        <fullName evidence="2">ABC-type glycine betaine transport system substrate-binding domain-containing protein</fullName>
    </recommendedName>
</protein>
<sequence>MRAGTQGRAVRVTRMARLTQRARTTHPDNAPSAGNAQSADNAENAENAADAHHATTRTNYGWGTMSKIYRAAAAVAGVAALTAGLTACGGDSLEKSSGGDSSGKPGKGSLVIGSASFSESKILAELYAGVLKDAGYSTSIKTVDARELYEPALEKGQMDVVPEYAATLAEFLNQKKNGSNAAPVASSDIDETVTALKKLAEPRGLKVLDPGKAVDQNAFAVSGDFAKKHDLKTLSDLGKSKQKVTLAAGDECPKRPFCQPGLEKKYGIDIAGIDPLDIGSVQAKQAVKDGKDQMVLTTTTDSTLDQFGLVLLDDDKNLQNADNVLPVVNAKSAGSQKIADSLNKLTKVLTTADLRELNKKVDAERLKPTDVAADYLRDKGLVK</sequence>
<dbReference type="EMBL" id="BAAALR010000002">
    <property type="protein sequence ID" value="GAA1665102.1"/>
    <property type="molecule type" value="Genomic_DNA"/>
</dbReference>
<name>A0ABN2G512_9ACTN</name>
<accession>A0ABN2G512</accession>
<reference evidence="3 4" key="1">
    <citation type="journal article" date="2019" name="Int. J. Syst. Evol. Microbiol.">
        <title>The Global Catalogue of Microorganisms (GCM) 10K type strain sequencing project: providing services to taxonomists for standard genome sequencing and annotation.</title>
        <authorList>
            <consortium name="The Broad Institute Genomics Platform"/>
            <consortium name="The Broad Institute Genome Sequencing Center for Infectious Disease"/>
            <person name="Wu L."/>
            <person name="Ma J."/>
        </authorList>
    </citation>
    <scope>NUCLEOTIDE SEQUENCE [LARGE SCALE GENOMIC DNA]</scope>
    <source>
        <strain evidence="3 4">JCM 13244</strain>
    </source>
</reference>
<dbReference type="InterPro" id="IPR007210">
    <property type="entry name" value="ABC_Gly_betaine_transp_sub-bd"/>
</dbReference>
<dbReference type="Gene3D" id="3.40.190.10">
    <property type="entry name" value="Periplasmic binding protein-like II"/>
    <property type="match status" value="1"/>
</dbReference>
<feature type="domain" description="ABC-type glycine betaine transport system substrate-binding" evidence="2">
    <location>
        <begin position="109"/>
        <end position="377"/>
    </location>
</feature>
<proteinExistence type="predicted"/>